<dbReference type="CDD" id="cd02440">
    <property type="entry name" value="AdoMet_MTases"/>
    <property type="match status" value="1"/>
</dbReference>
<keyword evidence="2" id="KW-0808">Transferase</keyword>
<dbReference type="PANTHER" id="PTHR43591">
    <property type="entry name" value="METHYLTRANSFERASE"/>
    <property type="match status" value="1"/>
</dbReference>
<feature type="domain" description="Methyltransferase" evidence="1">
    <location>
        <begin position="138"/>
        <end position="236"/>
    </location>
</feature>
<dbReference type="GO" id="GO:0032259">
    <property type="term" value="P:methylation"/>
    <property type="evidence" value="ECO:0007669"/>
    <property type="project" value="UniProtKB-KW"/>
</dbReference>
<dbReference type="InterPro" id="IPR029063">
    <property type="entry name" value="SAM-dependent_MTases_sf"/>
</dbReference>
<gene>
    <name evidence="2" type="ORF">N4T19_05815</name>
</gene>
<evidence type="ECO:0000313" key="3">
    <source>
        <dbReference type="Proteomes" id="UP001058290"/>
    </source>
</evidence>
<dbReference type="Gene3D" id="1.10.10.10">
    <property type="entry name" value="Winged helix-like DNA-binding domain superfamily/Winged helix DNA-binding domain"/>
    <property type="match status" value="1"/>
</dbReference>
<keyword evidence="3" id="KW-1185">Reference proteome</keyword>
<dbReference type="Gene3D" id="3.40.50.150">
    <property type="entry name" value="Vaccinia Virus protein VP39"/>
    <property type="match status" value="1"/>
</dbReference>
<dbReference type="Proteomes" id="UP001058290">
    <property type="component" value="Chromosome"/>
</dbReference>
<dbReference type="InterPro" id="IPR036390">
    <property type="entry name" value="WH_DNA-bd_sf"/>
</dbReference>
<dbReference type="EMBL" id="CP104377">
    <property type="protein sequence ID" value="UXC19631.1"/>
    <property type="molecule type" value="Genomic_DNA"/>
</dbReference>
<dbReference type="Pfam" id="PF13649">
    <property type="entry name" value="Methyltransf_25"/>
    <property type="match status" value="1"/>
</dbReference>
<dbReference type="GO" id="GO:0008168">
    <property type="term" value="F:methyltransferase activity"/>
    <property type="evidence" value="ECO:0007669"/>
    <property type="project" value="UniProtKB-KW"/>
</dbReference>
<reference evidence="2" key="1">
    <citation type="submission" date="2022-09" db="EMBL/GenBank/DDBJ databases">
        <title>Bacterial diversity in gut of crayfish and pufferfish.</title>
        <authorList>
            <person name="Huang Y."/>
        </authorList>
    </citation>
    <scope>NUCLEOTIDE SEQUENCE</scope>
    <source>
        <strain evidence="2">PR12</strain>
    </source>
</reference>
<accession>A0ABY6A0F4</accession>
<dbReference type="InterPro" id="IPR016461">
    <property type="entry name" value="COMT-like"/>
</dbReference>
<dbReference type="SUPFAM" id="SSF53335">
    <property type="entry name" value="S-adenosyl-L-methionine-dependent methyltransferases"/>
    <property type="match status" value="1"/>
</dbReference>
<keyword evidence="2" id="KW-0489">Methyltransferase</keyword>
<organism evidence="2 3">
    <name type="scientific">Comamonas squillarum</name>
    <dbReference type="NCBI Taxonomy" id="2977320"/>
    <lineage>
        <taxon>Bacteria</taxon>
        <taxon>Pseudomonadati</taxon>
        <taxon>Pseudomonadota</taxon>
        <taxon>Betaproteobacteria</taxon>
        <taxon>Burkholderiales</taxon>
        <taxon>Comamonadaceae</taxon>
        <taxon>Comamonas</taxon>
    </lineage>
</organism>
<proteinExistence type="predicted"/>
<dbReference type="PROSITE" id="PS51683">
    <property type="entry name" value="SAM_OMT_II"/>
    <property type="match status" value="1"/>
</dbReference>
<name>A0ABY6A0F4_9BURK</name>
<protein>
    <submittedName>
        <fullName evidence="2">Methyltransferase domain-containing protein</fullName>
    </submittedName>
</protein>
<evidence type="ECO:0000313" key="2">
    <source>
        <dbReference type="EMBL" id="UXC19631.1"/>
    </source>
</evidence>
<dbReference type="SUPFAM" id="SSF46785">
    <property type="entry name" value="Winged helix' DNA-binding domain"/>
    <property type="match status" value="1"/>
</dbReference>
<evidence type="ECO:0000259" key="1">
    <source>
        <dbReference type="Pfam" id="PF13649"/>
    </source>
</evidence>
<dbReference type="InterPro" id="IPR041698">
    <property type="entry name" value="Methyltransf_25"/>
</dbReference>
<sequence>MEIEQISNIVSFATRSGLLEELRGAPATALQVAERNGGDHRAYSSVLETLRGMGYLTRSGDQYTSTQQHHELRRDNSFCWDQIPEFLQTGKPWITIDSSPENLDAFYTKFFESVGYANQMSATAEAVAARLDGEPGHILDVGTGTGLWSLAMARRAPRAKVVAVDFPQVLTNHFFKRAEQLGCLDRVEALEGDFHEVHFPKSAFDRIVMGSSFHFLKEPAADSYVRKVKSALVKGGEFVVIDHFADATPHQRLSRTLYEMRLAMRTQAAKNYSRQEITRLCSRVGMLLKDSFEVEGPGFLSVLVFEVDFNA</sequence>
<dbReference type="RefSeq" id="WP_260719671.1">
    <property type="nucleotide sequence ID" value="NZ_CP104377.1"/>
</dbReference>
<dbReference type="InterPro" id="IPR036388">
    <property type="entry name" value="WH-like_DNA-bd_sf"/>
</dbReference>